<dbReference type="RefSeq" id="WP_004016116.1">
    <property type="nucleotide sequence ID" value="NZ_CAMPNB010000030.1"/>
</dbReference>
<dbReference type="GO" id="GO:0016740">
    <property type="term" value="F:transferase activity"/>
    <property type="evidence" value="ECO:0007669"/>
    <property type="project" value="UniProtKB-KW"/>
</dbReference>
<dbReference type="Pfam" id="PF08843">
    <property type="entry name" value="AbiEii"/>
    <property type="match status" value="1"/>
</dbReference>
<comment type="caution">
    <text evidence="1">The sequence shown here is derived from an EMBL/GenBank/DDBJ whole genome shotgun (WGS) entry which is preliminary data.</text>
</comment>
<dbReference type="AlphaFoldDB" id="A0A848RSB5"/>
<protein>
    <submittedName>
        <fullName evidence="1">Nucleotidyl transferase AbiEii/AbiGii toxin family protein</fullName>
    </submittedName>
</protein>
<name>A0A848RSB5_9ACTO</name>
<sequence>MDILGLLRQRAREVTRRDGIQPPTQEIYVHYVLEGFLARLAASPYREDFVLKGGLLLGVYTGRRFTKDIDSNAVSATVDAAELRTIATSIARIDIGDGVVFNPERLTTREIRETDDYPGIRLKMPARISSWEGVFAWDVSTGDPIVPNPQWITISHEPGESLQVLSYPPEAIMAEKVVTILERSITSTRWKDYVDILDLYRAGLDESALVAALKAVARHRGVELRPIAGLMDGYGDVYQNRWATWRKKENLEGKTEANLDSQLAKMATILDPMLVSAVE</sequence>
<organism evidence="1 2">
    <name type="scientific">Mobiluncus mulieris</name>
    <dbReference type="NCBI Taxonomy" id="2052"/>
    <lineage>
        <taxon>Bacteria</taxon>
        <taxon>Bacillati</taxon>
        <taxon>Actinomycetota</taxon>
        <taxon>Actinomycetes</taxon>
        <taxon>Actinomycetales</taxon>
        <taxon>Actinomycetaceae</taxon>
        <taxon>Mobiluncus</taxon>
    </lineage>
</organism>
<evidence type="ECO:0000313" key="1">
    <source>
        <dbReference type="EMBL" id="NMW93094.1"/>
    </source>
</evidence>
<reference evidence="1 2" key="1">
    <citation type="submission" date="2020-04" db="EMBL/GenBank/DDBJ databases">
        <title>Antimicrobial susceptibility and clonality of vaginal-derived multi-drug resistant Mobiluncus isolates in China.</title>
        <authorList>
            <person name="Zhang X."/>
        </authorList>
    </citation>
    <scope>NUCLEOTIDE SEQUENCE [LARGE SCALE GENOMIC DNA]</scope>
    <source>
        <strain evidence="1 2">7</strain>
    </source>
</reference>
<evidence type="ECO:0000313" key="2">
    <source>
        <dbReference type="Proteomes" id="UP000582487"/>
    </source>
</evidence>
<dbReference type="Proteomes" id="UP000582487">
    <property type="component" value="Unassembled WGS sequence"/>
</dbReference>
<proteinExistence type="predicted"/>
<dbReference type="EMBL" id="JABCUV010000004">
    <property type="protein sequence ID" value="NMW93094.1"/>
    <property type="molecule type" value="Genomic_DNA"/>
</dbReference>
<dbReference type="InterPro" id="IPR014942">
    <property type="entry name" value="AbiEii"/>
</dbReference>
<keyword evidence="1" id="KW-0808">Transferase</keyword>
<accession>A0A848RSB5</accession>
<gene>
    <name evidence="1" type="ORF">HHJ74_05200</name>
</gene>